<dbReference type="CDD" id="cd00161">
    <property type="entry name" value="beta-trefoil_Ricin-like"/>
    <property type="match status" value="1"/>
</dbReference>
<sequence>MKQIKTVWYAIILIATLQSYAQPTPPQGKKWEKVEILSDEFEGNSLNTSKWAVNVSTWIGRPPGIFKTNAVKVKDGNLQITNYKLGSAETVNGNRYTHAGGLVRSINSTLYGYYECKMKASRTFMSSTFWLINQRNELSGCNRRVTELDITETVGVNSGGASWINNTIRSMNSNTHSRNVQCNSTPVGQEGGKEGLGGQSWEAYHTYGAWWKNKNEVLFYLDGKFVYKIKPPSDFNLPMYLRLVTETYDWNPVPNGGGMQGSADSRTTYYDWVRTYKLVDDNGTGKNDKVSFKNAPVSIPSKTSYTFNIDYEAKTNREIVVEFWSSTSWLASKQEIVSAGSGTKSITVDLPQAPQPGSGYVYKVHIRPTGTTWRDAINRDQVDNVVVTNPSTQLITNGAYYITSTQSNQRLLSRALEQHSAVMHNPLNYNDQVWMFNHEGNNVYTIKNQGTNRFLEVPNAKCSDGVNVATWTNASGNHKKWKIVSNGTGVYGLQPMHCTNKGLDREKGALNANVTIWGYSKANNNQKWKIISSNNKNLSLENTDDLTFYPNPTENVISIKGLSTNDVVIIYDLMGKIMKKISVNRQQDTIDVSELQSGLYIISIVGKTKMQFIKK</sequence>
<feature type="signal peptide" evidence="3">
    <location>
        <begin position="1"/>
        <end position="21"/>
    </location>
</feature>
<reference evidence="5 6" key="1">
    <citation type="submission" date="2019-06" db="EMBL/GenBank/DDBJ databases">
        <authorList>
            <person name="Meng X."/>
        </authorList>
    </citation>
    <scope>NUCLEOTIDE SEQUENCE [LARGE SCALE GENOMIC DNA]</scope>
    <source>
        <strain evidence="5 6">M625</strain>
    </source>
</reference>
<evidence type="ECO:0000256" key="1">
    <source>
        <dbReference type="ARBA" id="ARBA00006865"/>
    </source>
</evidence>
<organism evidence="5 6">
    <name type="scientific">Aquimarina algicola</name>
    <dbReference type="NCBI Taxonomy" id="2589995"/>
    <lineage>
        <taxon>Bacteria</taxon>
        <taxon>Pseudomonadati</taxon>
        <taxon>Bacteroidota</taxon>
        <taxon>Flavobacteriia</taxon>
        <taxon>Flavobacteriales</taxon>
        <taxon>Flavobacteriaceae</taxon>
        <taxon>Aquimarina</taxon>
    </lineage>
</organism>
<dbReference type="InterPro" id="IPR013320">
    <property type="entry name" value="ConA-like_dom_sf"/>
</dbReference>
<dbReference type="PROSITE" id="PS50231">
    <property type="entry name" value="RICIN_B_LECTIN"/>
    <property type="match status" value="1"/>
</dbReference>
<dbReference type="Pfam" id="PF00722">
    <property type="entry name" value="Glyco_hydro_16"/>
    <property type="match status" value="1"/>
</dbReference>
<dbReference type="GO" id="GO:0004553">
    <property type="term" value="F:hydrolase activity, hydrolyzing O-glycosyl compounds"/>
    <property type="evidence" value="ECO:0007669"/>
    <property type="project" value="InterPro"/>
</dbReference>
<dbReference type="Pfam" id="PF18962">
    <property type="entry name" value="Por_Secre_tail"/>
    <property type="match status" value="1"/>
</dbReference>
<dbReference type="OrthoDB" id="657277at2"/>
<dbReference type="AlphaFoldDB" id="A0A504IZ45"/>
<accession>A0A504IZ45</accession>
<dbReference type="InterPro" id="IPR000757">
    <property type="entry name" value="Beta-glucanase-like"/>
</dbReference>
<dbReference type="NCBIfam" id="TIGR04183">
    <property type="entry name" value="Por_Secre_tail"/>
    <property type="match status" value="1"/>
</dbReference>
<evidence type="ECO:0000259" key="4">
    <source>
        <dbReference type="PROSITE" id="PS51762"/>
    </source>
</evidence>
<dbReference type="GO" id="GO:0005975">
    <property type="term" value="P:carbohydrate metabolic process"/>
    <property type="evidence" value="ECO:0007669"/>
    <property type="project" value="InterPro"/>
</dbReference>
<dbReference type="InterPro" id="IPR026444">
    <property type="entry name" value="Secre_tail"/>
</dbReference>
<comment type="caution">
    <text evidence="5">The sequence shown here is derived from an EMBL/GenBank/DDBJ whole genome shotgun (WGS) entry which is preliminary data.</text>
</comment>
<evidence type="ECO:0000256" key="2">
    <source>
        <dbReference type="ARBA" id="ARBA00022729"/>
    </source>
</evidence>
<keyword evidence="6" id="KW-1185">Reference proteome</keyword>
<dbReference type="SUPFAM" id="SSF50370">
    <property type="entry name" value="Ricin B-like lectins"/>
    <property type="match status" value="1"/>
</dbReference>
<dbReference type="EMBL" id="VFWZ01000007">
    <property type="protein sequence ID" value="TPN83374.1"/>
    <property type="molecule type" value="Genomic_DNA"/>
</dbReference>
<feature type="domain" description="GH16" evidence="4">
    <location>
        <begin position="18"/>
        <end position="281"/>
    </location>
</feature>
<protein>
    <submittedName>
        <fullName evidence="5">Glycosyl hydrolase family protein</fullName>
    </submittedName>
</protein>
<keyword evidence="5" id="KW-0378">Hydrolase</keyword>
<feature type="chain" id="PRO_5021501115" evidence="3">
    <location>
        <begin position="22"/>
        <end position="615"/>
    </location>
</feature>
<comment type="similarity">
    <text evidence="1">Belongs to the glycosyl hydrolase 16 family.</text>
</comment>
<dbReference type="RefSeq" id="WP_140595432.1">
    <property type="nucleotide sequence ID" value="NZ_VFWZ01000007.1"/>
</dbReference>
<name>A0A504IZ45_9FLAO</name>
<dbReference type="Proteomes" id="UP000315540">
    <property type="component" value="Unassembled WGS sequence"/>
</dbReference>
<evidence type="ECO:0000313" key="6">
    <source>
        <dbReference type="Proteomes" id="UP000315540"/>
    </source>
</evidence>
<dbReference type="InterPro" id="IPR000772">
    <property type="entry name" value="Ricin_B_lectin"/>
</dbReference>
<evidence type="ECO:0000256" key="3">
    <source>
        <dbReference type="SAM" id="SignalP"/>
    </source>
</evidence>
<keyword evidence="2 3" id="KW-0732">Signal</keyword>
<proteinExistence type="inferred from homology"/>
<gene>
    <name evidence="5" type="ORF">FHK87_19320</name>
</gene>
<dbReference type="PROSITE" id="PS51762">
    <property type="entry name" value="GH16_2"/>
    <property type="match status" value="1"/>
</dbReference>
<dbReference type="SUPFAM" id="SSF49899">
    <property type="entry name" value="Concanavalin A-like lectins/glucanases"/>
    <property type="match status" value="1"/>
</dbReference>
<dbReference type="InterPro" id="IPR035992">
    <property type="entry name" value="Ricin_B-like_lectins"/>
</dbReference>
<dbReference type="Pfam" id="PF14200">
    <property type="entry name" value="RicinB_lectin_2"/>
    <property type="match status" value="1"/>
</dbReference>
<dbReference type="Gene3D" id="2.60.120.200">
    <property type="match status" value="1"/>
</dbReference>
<dbReference type="Gene3D" id="2.80.10.50">
    <property type="match status" value="2"/>
</dbReference>
<evidence type="ECO:0000313" key="5">
    <source>
        <dbReference type="EMBL" id="TPN83374.1"/>
    </source>
</evidence>